<dbReference type="PANTHER" id="PTHR12315:SF0">
    <property type="entry name" value="7SK SNRNA METHYLPHOSPHATE CAPPING ENZYME"/>
    <property type="match status" value="1"/>
</dbReference>
<evidence type="ECO:0000256" key="2">
    <source>
        <dbReference type="ARBA" id="ARBA00022603"/>
    </source>
</evidence>
<evidence type="ECO:0000313" key="10">
    <source>
        <dbReference type="Proteomes" id="UP000594262"/>
    </source>
</evidence>
<dbReference type="InterPro" id="IPR010675">
    <property type="entry name" value="Bin3_C"/>
</dbReference>
<dbReference type="RefSeq" id="XP_066917572.1">
    <property type="nucleotide sequence ID" value="XM_067061471.1"/>
</dbReference>
<dbReference type="InterPro" id="IPR024160">
    <property type="entry name" value="BIN3_SAM-bd_dom"/>
</dbReference>
<proteinExistence type="inferred from homology"/>
<dbReference type="Proteomes" id="UP000594262">
    <property type="component" value="Unplaced"/>
</dbReference>
<feature type="compositionally biased region" description="Basic residues" evidence="7">
    <location>
        <begin position="125"/>
        <end position="136"/>
    </location>
</feature>
<feature type="domain" description="Bin3-type SAM" evidence="8">
    <location>
        <begin position="221"/>
        <end position="452"/>
    </location>
</feature>
<dbReference type="PROSITE" id="PS51515">
    <property type="entry name" value="BIN3_SAM"/>
    <property type="match status" value="1"/>
</dbReference>
<dbReference type="Gene3D" id="3.40.50.150">
    <property type="entry name" value="Vaccinia Virus protein VP39"/>
    <property type="match status" value="1"/>
</dbReference>
<dbReference type="GO" id="GO:0008171">
    <property type="term" value="F:O-methyltransferase activity"/>
    <property type="evidence" value="ECO:0007669"/>
    <property type="project" value="UniProtKB-UniRule"/>
</dbReference>
<feature type="region of interest" description="Disordered" evidence="7">
    <location>
        <begin position="82"/>
        <end position="138"/>
    </location>
</feature>
<reference evidence="9" key="1">
    <citation type="submission" date="2021-01" db="UniProtKB">
        <authorList>
            <consortium name="EnsemblMetazoa"/>
        </authorList>
    </citation>
    <scope>IDENTIFICATION</scope>
</reference>
<dbReference type="GO" id="GO:0008173">
    <property type="term" value="F:RNA methyltransferase activity"/>
    <property type="evidence" value="ECO:0007669"/>
    <property type="project" value="UniProtKB-UniRule"/>
</dbReference>
<keyword evidence="4 5" id="KW-0949">S-adenosyl-L-methionine</keyword>
<accession>A0A7M5UBB6</accession>
<feature type="compositionally biased region" description="Polar residues" evidence="7">
    <location>
        <begin position="96"/>
        <end position="111"/>
    </location>
</feature>
<dbReference type="SUPFAM" id="SSF53335">
    <property type="entry name" value="S-adenosyl-L-methionine-dependent methyltransferases"/>
    <property type="match status" value="1"/>
</dbReference>
<dbReference type="RefSeq" id="XP_066917573.1">
    <property type="nucleotide sequence ID" value="XM_067061472.1"/>
</dbReference>
<dbReference type="AlphaFoldDB" id="A0A7M5UBB6"/>
<evidence type="ECO:0000256" key="1">
    <source>
        <dbReference type="ARBA" id="ARBA00008361"/>
    </source>
</evidence>
<dbReference type="EnsemblMetazoa" id="CLYHEMT008523.2">
    <property type="protein sequence ID" value="CLYHEMP008523.2"/>
    <property type="gene ID" value="CLYHEMG008523"/>
</dbReference>
<evidence type="ECO:0000313" key="9">
    <source>
        <dbReference type="EnsemblMetazoa" id="CLYHEMP008523.2"/>
    </source>
</evidence>
<keyword evidence="10" id="KW-1185">Reference proteome</keyword>
<dbReference type="Pfam" id="PF06859">
    <property type="entry name" value="Bin3"/>
    <property type="match status" value="1"/>
</dbReference>
<evidence type="ECO:0000259" key="8">
    <source>
        <dbReference type="PROSITE" id="PS51515"/>
    </source>
</evidence>
<dbReference type="GO" id="GO:0040031">
    <property type="term" value="P:snRNA modification"/>
    <property type="evidence" value="ECO:0007669"/>
    <property type="project" value="TreeGrafter"/>
</dbReference>
<dbReference type="EC" id="2.1.1.-" evidence="6"/>
<dbReference type="GO" id="GO:0017069">
    <property type="term" value="F:snRNA binding"/>
    <property type="evidence" value="ECO:0007669"/>
    <property type="project" value="TreeGrafter"/>
</dbReference>
<organism evidence="9 10">
    <name type="scientific">Clytia hemisphaerica</name>
    <dbReference type="NCBI Taxonomy" id="252671"/>
    <lineage>
        <taxon>Eukaryota</taxon>
        <taxon>Metazoa</taxon>
        <taxon>Cnidaria</taxon>
        <taxon>Hydrozoa</taxon>
        <taxon>Hydroidolina</taxon>
        <taxon>Leptothecata</taxon>
        <taxon>Obeliida</taxon>
        <taxon>Clytiidae</taxon>
        <taxon>Clytia</taxon>
    </lineage>
</organism>
<dbReference type="GeneID" id="136804941"/>
<dbReference type="CDD" id="cd02440">
    <property type="entry name" value="AdoMet_MTases"/>
    <property type="match status" value="1"/>
</dbReference>
<dbReference type="PANTHER" id="PTHR12315">
    <property type="entry name" value="BICOID-INTERACTING PROTEIN RELATED"/>
    <property type="match status" value="1"/>
</dbReference>
<evidence type="ECO:0000256" key="4">
    <source>
        <dbReference type="ARBA" id="ARBA00022691"/>
    </source>
</evidence>
<evidence type="ECO:0000256" key="6">
    <source>
        <dbReference type="RuleBase" id="RU367087"/>
    </source>
</evidence>
<dbReference type="GO" id="GO:0032259">
    <property type="term" value="P:methylation"/>
    <property type="evidence" value="ECO:0007669"/>
    <property type="project" value="UniProtKB-KW"/>
</dbReference>
<keyword evidence="3 6" id="KW-0808">Transferase</keyword>
<sequence>MEPTIHAKSPLASPDPFKVYTKRSVKIDYKKNPTMSKCQGQARIFQRRSSEKPKVPVLQPLKMMMFDTDPLSLLTVSQSSGIDSPELVSTPKDQNKSQSNIPIEALNSTDPLNLFPEDDNSITRSARKRKKKRHRTSSIVCGEDEESYNTSELISPTEETPSKQLKYIQDIRSPIVEKNNEKTKVSLKRSKFKYGNFISYNNTNVESSSVDNIKPWQINRDQRLHNFKKEWFSGKKCLSIGCGDGQIVYWITKNCHPLLITGLDIDEGLINIAKNRSREFQDNHITDKVDFPVSIPMSCGPISTGFKITPRNITRNNSTSFIHGDYVPASQQSLQSVQQEYETIVFLSTSKWIHLNYGDEGLKRTFKKIFFQLRPGGRLLFEPHTISCYKKSRNLTTGIRQTYDKMRFQPSDFITYLLSSEVGFKQSVCLAHTRKRKTNNLRPLYLLTKGDG</sequence>
<dbReference type="InterPro" id="IPR029063">
    <property type="entry name" value="SAM-dependent_MTases_sf"/>
</dbReference>
<protein>
    <recommendedName>
        <fullName evidence="6">RNA methyltransferase</fullName>
        <ecNumber evidence="6">2.1.1.-</ecNumber>
    </recommendedName>
</protein>
<name>A0A7M5UBB6_9CNID</name>
<evidence type="ECO:0000256" key="3">
    <source>
        <dbReference type="ARBA" id="ARBA00022679"/>
    </source>
</evidence>
<evidence type="ECO:0000256" key="7">
    <source>
        <dbReference type="SAM" id="MobiDB-lite"/>
    </source>
</evidence>
<dbReference type="InterPro" id="IPR039772">
    <property type="entry name" value="Bin3-like"/>
</dbReference>
<evidence type="ECO:0000256" key="5">
    <source>
        <dbReference type="PROSITE-ProRule" id="PRU00848"/>
    </source>
</evidence>
<dbReference type="OrthoDB" id="273070at2759"/>
<comment type="similarity">
    <text evidence="1 6">Belongs to the methyltransferase superfamily.</text>
</comment>
<keyword evidence="2 6" id="KW-0489">Methyltransferase</keyword>